<evidence type="ECO:0000313" key="2">
    <source>
        <dbReference type="Proteomes" id="UP000078446"/>
    </source>
</evidence>
<organism evidence="1 2">
    <name type="scientific">Moraxella catarrhalis</name>
    <name type="common">Branhamella catarrhalis</name>
    <dbReference type="NCBI Taxonomy" id="480"/>
    <lineage>
        <taxon>Bacteria</taxon>
        <taxon>Pseudomonadati</taxon>
        <taxon>Pseudomonadota</taxon>
        <taxon>Gammaproteobacteria</taxon>
        <taxon>Moraxellales</taxon>
        <taxon>Moraxellaceae</taxon>
        <taxon>Moraxella</taxon>
    </lineage>
</organism>
<dbReference type="EMBL" id="LXHE01000014">
    <property type="protein sequence ID" value="OAV00237.1"/>
    <property type="molecule type" value="Genomic_DNA"/>
</dbReference>
<proteinExistence type="predicted"/>
<comment type="caution">
    <text evidence="1">The sequence shown here is derived from an EMBL/GenBank/DDBJ whole genome shotgun (WGS) entry which is preliminary data.</text>
</comment>
<dbReference type="AlphaFoldDB" id="A0A7Z0UXS6"/>
<dbReference type="Proteomes" id="UP000078446">
    <property type="component" value="Unassembled WGS sequence"/>
</dbReference>
<protein>
    <submittedName>
        <fullName evidence="1">Uncharacterized protein</fullName>
    </submittedName>
</protein>
<reference evidence="1 2" key="1">
    <citation type="journal article" date="2016" name="Genome Biol. Evol.">
        <title>Comparative Genomic Analyses of the Moraxella catarrhalis Serosensitive and Seroresistant Lineages Demonstrate Their Independent Evolution.</title>
        <authorList>
            <person name="Earl J.P."/>
            <person name="de Vries S.P."/>
            <person name="Ahmed A."/>
            <person name="Powell E."/>
            <person name="Schultz M.P."/>
            <person name="Hermans P.W."/>
            <person name="Hill D.J."/>
            <person name="Zhou Z."/>
            <person name="Constantinidou C.I."/>
            <person name="Hu F.Z."/>
            <person name="Bootsma H.J."/>
            <person name="Ehrlich G.D."/>
        </authorList>
    </citation>
    <scope>NUCLEOTIDE SEQUENCE [LARGE SCALE GENOMIC DNA]</scope>
    <source>
        <strain evidence="1 2">Z7574</strain>
    </source>
</reference>
<gene>
    <name evidence="1" type="ORF">AO382_1387</name>
</gene>
<sequence>MSVSPAHQKATNTYRAKALANIALVISHTEPEVLEALEAIMAHHDTSKAGAIKMALLEYAKTIKS</sequence>
<dbReference type="RefSeq" id="WP_064619086.1">
    <property type="nucleotide sequence ID" value="NZ_LXHE01000014.1"/>
</dbReference>
<evidence type="ECO:0000313" key="1">
    <source>
        <dbReference type="EMBL" id="OAV00237.1"/>
    </source>
</evidence>
<accession>A0A7Z0UXS6</accession>
<name>A0A7Z0UXS6_MORCA</name>